<proteinExistence type="predicted"/>
<dbReference type="InterPro" id="IPR041588">
    <property type="entry name" value="Integrase_H2C2"/>
</dbReference>
<gene>
    <name evidence="2" type="ORF">CEPIT_LOCUS29576</name>
</gene>
<dbReference type="Pfam" id="PF17921">
    <property type="entry name" value="Integrase_H2C2"/>
    <property type="match status" value="1"/>
</dbReference>
<sequence>MMVSCYSVTECVYRQMTSSESPSSRRLIHRLMPCTRGARKCAVKESYWWSGMKREIAEYISRWLTCQQVKAKHQHPAGLLQPLSIPEWKWEHVTMDFVVGLPRTIRNYDAVWVVVDRLTKSAHFLPINTTYPLKRREATWGSSDHYIR</sequence>
<evidence type="ECO:0000259" key="1">
    <source>
        <dbReference type="Pfam" id="PF17921"/>
    </source>
</evidence>
<accession>A0AAV0F0S2</accession>
<dbReference type="InterPro" id="IPR036397">
    <property type="entry name" value="RNaseH_sf"/>
</dbReference>
<evidence type="ECO:0000313" key="3">
    <source>
        <dbReference type="Proteomes" id="UP001152523"/>
    </source>
</evidence>
<dbReference type="PANTHER" id="PTHR45835">
    <property type="entry name" value="YALI0A06105P"/>
    <property type="match status" value="1"/>
</dbReference>
<dbReference type="PANTHER" id="PTHR45835:SF99">
    <property type="entry name" value="CHROMO DOMAIN-CONTAINING PROTEIN-RELATED"/>
    <property type="match status" value="1"/>
</dbReference>
<dbReference type="GO" id="GO:0003676">
    <property type="term" value="F:nucleic acid binding"/>
    <property type="evidence" value="ECO:0007669"/>
    <property type="project" value="InterPro"/>
</dbReference>
<name>A0AAV0F0S2_9ASTE</name>
<dbReference type="InterPro" id="IPR012337">
    <property type="entry name" value="RNaseH-like_sf"/>
</dbReference>
<protein>
    <recommendedName>
        <fullName evidence="1">Integrase zinc-binding domain-containing protein</fullName>
    </recommendedName>
</protein>
<feature type="domain" description="Integrase zinc-binding" evidence="1">
    <location>
        <begin position="43"/>
        <end position="71"/>
    </location>
</feature>
<dbReference type="Gene3D" id="1.10.340.70">
    <property type="match status" value="1"/>
</dbReference>
<evidence type="ECO:0000313" key="2">
    <source>
        <dbReference type="EMBL" id="CAH9129088.1"/>
    </source>
</evidence>
<dbReference type="Proteomes" id="UP001152523">
    <property type="component" value="Unassembled WGS sequence"/>
</dbReference>
<dbReference type="SUPFAM" id="SSF53098">
    <property type="entry name" value="Ribonuclease H-like"/>
    <property type="match status" value="1"/>
</dbReference>
<organism evidence="2 3">
    <name type="scientific">Cuscuta epithymum</name>
    <dbReference type="NCBI Taxonomy" id="186058"/>
    <lineage>
        <taxon>Eukaryota</taxon>
        <taxon>Viridiplantae</taxon>
        <taxon>Streptophyta</taxon>
        <taxon>Embryophyta</taxon>
        <taxon>Tracheophyta</taxon>
        <taxon>Spermatophyta</taxon>
        <taxon>Magnoliopsida</taxon>
        <taxon>eudicotyledons</taxon>
        <taxon>Gunneridae</taxon>
        <taxon>Pentapetalae</taxon>
        <taxon>asterids</taxon>
        <taxon>lamiids</taxon>
        <taxon>Solanales</taxon>
        <taxon>Convolvulaceae</taxon>
        <taxon>Cuscuteae</taxon>
        <taxon>Cuscuta</taxon>
        <taxon>Cuscuta subgen. Cuscuta</taxon>
    </lineage>
</organism>
<keyword evidence="3" id="KW-1185">Reference proteome</keyword>
<dbReference type="EMBL" id="CAMAPF010000954">
    <property type="protein sequence ID" value="CAH9129088.1"/>
    <property type="molecule type" value="Genomic_DNA"/>
</dbReference>
<reference evidence="2" key="1">
    <citation type="submission" date="2022-07" db="EMBL/GenBank/DDBJ databases">
        <authorList>
            <person name="Macas J."/>
            <person name="Novak P."/>
            <person name="Neumann P."/>
        </authorList>
    </citation>
    <scope>NUCLEOTIDE SEQUENCE</scope>
</reference>
<dbReference type="AlphaFoldDB" id="A0AAV0F0S2"/>
<dbReference type="Gene3D" id="3.30.420.10">
    <property type="entry name" value="Ribonuclease H-like superfamily/Ribonuclease H"/>
    <property type="match status" value="1"/>
</dbReference>
<comment type="caution">
    <text evidence="2">The sequence shown here is derived from an EMBL/GenBank/DDBJ whole genome shotgun (WGS) entry which is preliminary data.</text>
</comment>